<dbReference type="CDD" id="cd03249">
    <property type="entry name" value="ABC_MTABC3_MDL1_MDL2"/>
    <property type="match status" value="2"/>
</dbReference>
<keyword evidence="10" id="KW-0325">Glycoprotein</keyword>
<evidence type="ECO:0000256" key="10">
    <source>
        <dbReference type="ARBA" id="ARBA00023180"/>
    </source>
</evidence>
<dbReference type="InterPro" id="IPR003593">
    <property type="entry name" value="AAA+_ATPase"/>
</dbReference>
<feature type="transmembrane region" description="Helical" evidence="12">
    <location>
        <begin position="41"/>
        <end position="66"/>
    </location>
</feature>
<evidence type="ECO:0000256" key="7">
    <source>
        <dbReference type="ARBA" id="ARBA00022840"/>
    </source>
</evidence>
<protein>
    <submittedName>
        <fullName evidence="16">Multidrug resistance protein</fullName>
    </submittedName>
</protein>
<feature type="transmembrane region" description="Helical" evidence="12">
    <location>
        <begin position="907"/>
        <end position="930"/>
    </location>
</feature>
<dbReference type="KEGG" id="dzi:111284358"/>
<dbReference type="Pfam" id="PF00664">
    <property type="entry name" value="ABC_membrane"/>
    <property type="match status" value="2"/>
</dbReference>
<dbReference type="InterPro" id="IPR027417">
    <property type="entry name" value="P-loop_NTPase"/>
</dbReference>
<feature type="transmembrane region" description="Helical" evidence="12">
    <location>
        <begin position="805"/>
        <end position="825"/>
    </location>
</feature>
<comment type="similarity">
    <text evidence="2">Belongs to the ABC transporter superfamily. ABCB family. Multidrug resistance exporter (TC 3.A.1.201) subfamily.</text>
</comment>
<evidence type="ECO:0000256" key="9">
    <source>
        <dbReference type="ARBA" id="ARBA00023136"/>
    </source>
</evidence>
<feature type="domain" description="ABC transporter" evidence="13">
    <location>
        <begin position="1007"/>
        <end position="1243"/>
    </location>
</feature>
<feature type="transmembrane region" description="Helical" evidence="12">
    <location>
        <begin position="726"/>
        <end position="749"/>
    </location>
</feature>
<dbReference type="GO" id="GO:0005524">
    <property type="term" value="F:ATP binding"/>
    <property type="evidence" value="ECO:0007669"/>
    <property type="project" value="UniProtKB-KW"/>
</dbReference>
<keyword evidence="5" id="KW-0677">Repeat</keyword>
<dbReference type="AlphaFoldDB" id="A0A6P5XKV4"/>
<reference evidence="16" key="1">
    <citation type="submission" date="2025-08" db="UniProtKB">
        <authorList>
            <consortium name="RefSeq"/>
        </authorList>
    </citation>
    <scope>IDENTIFICATION</scope>
    <source>
        <tissue evidence="16">Fruit stalk</tissue>
    </source>
</reference>
<dbReference type="FunFam" id="3.40.50.300:FF:000066">
    <property type="entry name" value="ABC transporter B family member 1"/>
    <property type="match status" value="1"/>
</dbReference>
<dbReference type="Proteomes" id="UP000515121">
    <property type="component" value="Unplaced"/>
</dbReference>
<organism evidence="15 16">
    <name type="scientific">Durio zibethinus</name>
    <name type="common">Durian</name>
    <dbReference type="NCBI Taxonomy" id="66656"/>
    <lineage>
        <taxon>Eukaryota</taxon>
        <taxon>Viridiplantae</taxon>
        <taxon>Streptophyta</taxon>
        <taxon>Embryophyta</taxon>
        <taxon>Tracheophyta</taxon>
        <taxon>Spermatophyta</taxon>
        <taxon>Magnoliopsida</taxon>
        <taxon>eudicotyledons</taxon>
        <taxon>Gunneridae</taxon>
        <taxon>Pentapetalae</taxon>
        <taxon>rosids</taxon>
        <taxon>malvids</taxon>
        <taxon>Malvales</taxon>
        <taxon>Malvaceae</taxon>
        <taxon>Helicteroideae</taxon>
        <taxon>Durio</taxon>
    </lineage>
</organism>
<keyword evidence="8 12" id="KW-1133">Transmembrane helix</keyword>
<dbReference type="InterPro" id="IPR003439">
    <property type="entry name" value="ABC_transporter-like_ATP-bd"/>
</dbReference>
<dbReference type="PANTHER" id="PTHR45136">
    <property type="entry name" value="ABC TRANSPORTER DOMAIN-CONTAINING PROTEIN"/>
    <property type="match status" value="1"/>
</dbReference>
<evidence type="ECO:0000259" key="14">
    <source>
        <dbReference type="PROSITE" id="PS50929"/>
    </source>
</evidence>
<feature type="transmembrane region" description="Helical" evidence="12">
    <location>
        <begin position="268"/>
        <end position="287"/>
    </location>
</feature>
<feature type="domain" description="ABC transmembrane type-1" evidence="14">
    <location>
        <begin position="45"/>
        <end position="332"/>
    </location>
</feature>
<dbReference type="FunFam" id="3.40.50.300:FF:000205">
    <property type="entry name" value="ABC transporter B family member 4"/>
    <property type="match status" value="1"/>
</dbReference>
<name>A0A6P5XKV4_DURZI</name>
<keyword evidence="15" id="KW-1185">Reference proteome</keyword>
<dbReference type="RefSeq" id="XP_022728780.1">
    <property type="nucleotide sequence ID" value="XM_022873045.1"/>
</dbReference>
<evidence type="ECO:0000256" key="5">
    <source>
        <dbReference type="ARBA" id="ARBA00022737"/>
    </source>
</evidence>
<dbReference type="PROSITE" id="PS50893">
    <property type="entry name" value="ABC_TRANSPORTER_2"/>
    <property type="match status" value="2"/>
</dbReference>
<comment type="subunit">
    <text evidence="11">Interacts with 1-naphthylphthalamic acid (NPA).</text>
</comment>
<dbReference type="Gene3D" id="1.20.1560.10">
    <property type="entry name" value="ABC transporter type 1, transmembrane domain"/>
    <property type="match status" value="2"/>
</dbReference>
<dbReference type="CDD" id="cd18577">
    <property type="entry name" value="ABC_6TM_Pgp_ABCB1_D1_like"/>
    <property type="match status" value="1"/>
</dbReference>
<dbReference type="Pfam" id="PF00005">
    <property type="entry name" value="ABC_tran"/>
    <property type="match status" value="2"/>
</dbReference>
<keyword evidence="4 12" id="KW-0812">Transmembrane</keyword>
<feature type="transmembrane region" description="Helical" evidence="12">
    <location>
        <begin position="685"/>
        <end position="714"/>
    </location>
</feature>
<dbReference type="GO" id="GO:0140359">
    <property type="term" value="F:ABC-type transporter activity"/>
    <property type="evidence" value="ECO:0007669"/>
    <property type="project" value="InterPro"/>
</dbReference>
<dbReference type="OrthoDB" id="6500128at2759"/>
<evidence type="ECO:0000256" key="11">
    <source>
        <dbReference type="ARBA" id="ARBA00062948"/>
    </source>
</evidence>
<evidence type="ECO:0000256" key="1">
    <source>
        <dbReference type="ARBA" id="ARBA00004651"/>
    </source>
</evidence>
<evidence type="ECO:0000256" key="8">
    <source>
        <dbReference type="ARBA" id="ARBA00022989"/>
    </source>
</evidence>
<feature type="transmembrane region" description="Helical" evidence="12">
    <location>
        <begin position="192"/>
        <end position="211"/>
    </location>
</feature>
<dbReference type="PROSITE" id="PS00211">
    <property type="entry name" value="ABC_TRANSPORTER_1"/>
    <property type="match status" value="1"/>
</dbReference>
<evidence type="ECO:0000256" key="12">
    <source>
        <dbReference type="SAM" id="Phobius"/>
    </source>
</evidence>
<dbReference type="InterPro" id="IPR017871">
    <property type="entry name" value="ABC_transporter-like_CS"/>
</dbReference>
<accession>A0A6P5XKV4</accession>
<evidence type="ECO:0000256" key="4">
    <source>
        <dbReference type="ARBA" id="ARBA00022692"/>
    </source>
</evidence>
<comment type="subcellular location">
    <subcellularLocation>
        <location evidence="1">Cell membrane</location>
        <topology evidence="1">Multi-pass membrane protein</topology>
    </subcellularLocation>
</comment>
<evidence type="ECO:0000256" key="6">
    <source>
        <dbReference type="ARBA" id="ARBA00022741"/>
    </source>
</evidence>
<dbReference type="InterPro" id="IPR036640">
    <property type="entry name" value="ABC1_TM_sf"/>
</dbReference>
<feature type="transmembrane region" description="Helical" evidence="12">
    <location>
        <begin position="307"/>
        <end position="331"/>
    </location>
</feature>
<feature type="domain" description="ABC transporter" evidence="13">
    <location>
        <begin position="367"/>
        <end position="603"/>
    </location>
</feature>
<feature type="transmembrane region" description="Helical" evidence="12">
    <location>
        <begin position="86"/>
        <end position="109"/>
    </location>
</feature>
<dbReference type="InterPro" id="IPR011527">
    <property type="entry name" value="ABC1_TM_dom"/>
</dbReference>
<dbReference type="SUPFAM" id="SSF90123">
    <property type="entry name" value="ABC transporter transmembrane region"/>
    <property type="match status" value="2"/>
</dbReference>
<evidence type="ECO:0000313" key="16">
    <source>
        <dbReference type="RefSeq" id="XP_022728780.1"/>
    </source>
</evidence>
<gene>
    <name evidence="16" type="primary">LOC111284358</name>
</gene>
<dbReference type="SUPFAM" id="SSF52540">
    <property type="entry name" value="P-loop containing nucleoside triphosphate hydrolases"/>
    <property type="match status" value="2"/>
</dbReference>
<sequence length="1251" mass="137533">MESNVEKKNDERDDGVGDKVEARTAAGSLRMVLKLADWKDMVLMVLGTIGCVADGSAMALILVVLSKLMNSYAAGASFNFGVINKFALDLTYVAVGVGSGAFLEGFCWARTAERQISRLGRKYLEAVLRQDVGFFDINHGASMTSQVVSSISDDTLTVQGVLTEKIANFITNISMFITAQIAAAYLSWRLTIVGVPALSMLIIPGIVYGKLSAEIAKRMQQSYASAGGIVEQTLSSIRTVYSYVGEDQMVKSYKSALEPTLKLGIKQGLIKGMAMGSIGVTFAVWALQGWYGSTLVTNKAAKGGDVFAAGVCIIYGGLSLGSALINVKYFAEANVAASRIFEMIQRVPYIDSANQQGKMILDVKGQLEFEDIDFAYPSRPGSLVLQRFSLAVKACQIVGLVGKSGSGKSTIVNLIERFYDPLMGEILLDGINIKEFQLKWLRSQIGLVSQETILFRTSIKENIQFGKEDATMEEIVRVAKAADAHNFISQLPDGYDTLVGTLGIQMSEGQKQRISIARALLRDPRILLLDEATSALDLHSEKAVQVALNHASEGRTTVIIAHRISALRNANLIAFIQAGQVAESGSHDQLMQKRNGLYSAMVQLQRTLINNEVRPTSAASEFNSFVSQEEGTACKQEIEDKLVHDNSIKEKSIVQWQEDQQDDQKGSPSIWQLLRMTAPEWKSTLIGFMAALCYGLIQPLHSFCLGALLSVYFIDKHDEIRSQTKIYCFAFLSFAIFALITNVIQHYSFGIMGERLTKRVREALFGKIVTFEMEWFDKENNSTGALYSRLATDATMVRTLVADRLSFLTQSISAATLSVILGMVLSWKLALVSIALQPLIIGSFYTKAIIMKSMSEKILKAQNKSSDLASEAVGNHRIITAFYSQKRVLELYEITQKNPTKESHKQSWIAGFGLFFSQFLTAANPALVFWYGGKLLYHGDVLYKHLFQTFFILTTTGRVIAETGSMTLDLTKGTTALNSIFMILKRKSKIDPDDVDGIKPEKISGDIELKHVDFYYPSRPKQIILKNLCLRIDAGKVVALVGQSGSGKSTIIRLIERFYDPWRGSVEVDGLDIKSYNLHALRSHVAFVSQEPSIFAGTIRDNIAYGKKNVTDAEIVEAAITANAHDFISSMKDGYATYCGERGTQLSGGQKQRIALARAILKNPAILLLDEATSALDVNSEKLIQDALEKTMIGRTCVVVAHRLSTIQKSDKISVIDNGKVREEGTHGELLAKGENSAYFTLVKLQQLAAM</sequence>
<dbReference type="GO" id="GO:0016887">
    <property type="term" value="F:ATP hydrolysis activity"/>
    <property type="evidence" value="ECO:0007669"/>
    <property type="project" value="InterPro"/>
</dbReference>
<feature type="transmembrane region" description="Helical" evidence="12">
    <location>
        <begin position="166"/>
        <end position="186"/>
    </location>
</feature>
<keyword evidence="6" id="KW-0547">Nucleotide-binding</keyword>
<dbReference type="PANTHER" id="PTHR45136:SF2">
    <property type="entry name" value="ABC TRANSPORTER DOMAIN-CONTAINING PROTEIN"/>
    <property type="match status" value="1"/>
</dbReference>
<dbReference type="SMART" id="SM00382">
    <property type="entry name" value="AAA"/>
    <property type="match status" value="2"/>
</dbReference>
<proteinExistence type="inferred from homology"/>
<dbReference type="GeneID" id="111284358"/>
<dbReference type="CDD" id="cd18578">
    <property type="entry name" value="ABC_6TM_Pgp_ABCB1_D2_like"/>
    <property type="match status" value="1"/>
</dbReference>
<evidence type="ECO:0000256" key="3">
    <source>
        <dbReference type="ARBA" id="ARBA00022448"/>
    </source>
</evidence>
<feature type="domain" description="ABC transmembrane type-1" evidence="14">
    <location>
        <begin position="685"/>
        <end position="972"/>
    </location>
</feature>
<keyword evidence="3" id="KW-0813">Transport</keyword>
<dbReference type="PROSITE" id="PS50929">
    <property type="entry name" value="ABC_TM1F"/>
    <property type="match status" value="2"/>
</dbReference>
<feature type="transmembrane region" description="Helical" evidence="12">
    <location>
        <begin position="831"/>
        <end position="850"/>
    </location>
</feature>
<keyword evidence="9 12" id="KW-0472">Membrane</keyword>
<evidence type="ECO:0000256" key="2">
    <source>
        <dbReference type="ARBA" id="ARBA00007577"/>
    </source>
</evidence>
<keyword evidence="7" id="KW-0067">ATP-binding</keyword>
<dbReference type="Gene3D" id="3.40.50.300">
    <property type="entry name" value="P-loop containing nucleotide triphosphate hydrolases"/>
    <property type="match status" value="2"/>
</dbReference>
<evidence type="ECO:0000259" key="13">
    <source>
        <dbReference type="PROSITE" id="PS50893"/>
    </source>
</evidence>
<evidence type="ECO:0000313" key="15">
    <source>
        <dbReference type="Proteomes" id="UP000515121"/>
    </source>
</evidence>
<dbReference type="GO" id="GO:0005886">
    <property type="term" value="C:plasma membrane"/>
    <property type="evidence" value="ECO:0007669"/>
    <property type="project" value="UniProtKB-SubCell"/>
</dbReference>